<organism evidence="2 3">
    <name type="scientific">Salinomyces thailandicus</name>
    <dbReference type="NCBI Taxonomy" id="706561"/>
    <lineage>
        <taxon>Eukaryota</taxon>
        <taxon>Fungi</taxon>
        <taxon>Dikarya</taxon>
        <taxon>Ascomycota</taxon>
        <taxon>Pezizomycotina</taxon>
        <taxon>Dothideomycetes</taxon>
        <taxon>Dothideomycetidae</taxon>
        <taxon>Mycosphaerellales</taxon>
        <taxon>Teratosphaeriaceae</taxon>
        <taxon>Salinomyces</taxon>
    </lineage>
</organism>
<protein>
    <submittedName>
        <fullName evidence="2">Uncharacterized protein</fullName>
    </submittedName>
</protein>
<proteinExistence type="predicted"/>
<sequence length="201" mass="22481">MAPRIPLRPTADDAIPSSDDATEVRGAEEEEFHTEESDLADDDGLQEEQLEPEYHTEGSDDDEKPGERSQPYLPKHLLATTAKPAPRTSKDVPWDQLTPKQKRNRKRKAQLAKTKMLKRLENEAEASGVLQAGDIAQAKRRVPPNPSSQRVKSGRVEKKTQPIVSGRQRMLESRIGQIASTTALAKSSRSKRRKAKARKDK</sequence>
<reference evidence="2 3" key="1">
    <citation type="submission" date="2017-03" db="EMBL/GenBank/DDBJ databases">
        <title>Genomes of endolithic fungi from Antarctica.</title>
        <authorList>
            <person name="Coleine C."/>
            <person name="Masonjones S."/>
            <person name="Stajich J.E."/>
        </authorList>
    </citation>
    <scope>NUCLEOTIDE SEQUENCE [LARGE SCALE GENOMIC DNA]</scope>
    <source>
        <strain evidence="2 3">CCFEE 6315</strain>
    </source>
</reference>
<dbReference type="AlphaFoldDB" id="A0A4U0TX92"/>
<dbReference type="OrthoDB" id="3907308at2759"/>
<dbReference type="EMBL" id="NAJL01000027">
    <property type="protein sequence ID" value="TKA26652.1"/>
    <property type="molecule type" value="Genomic_DNA"/>
</dbReference>
<gene>
    <name evidence="2" type="ORF">B0A50_04760</name>
</gene>
<evidence type="ECO:0000256" key="1">
    <source>
        <dbReference type="SAM" id="MobiDB-lite"/>
    </source>
</evidence>
<dbReference type="Proteomes" id="UP000308549">
    <property type="component" value="Unassembled WGS sequence"/>
</dbReference>
<accession>A0A4U0TX92</accession>
<feature type="region of interest" description="Disordered" evidence="1">
    <location>
        <begin position="1"/>
        <end position="111"/>
    </location>
</feature>
<feature type="compositionally biased region" description="Acidic residues" evidence="1">
    <location>
        <begin position="28"/>
        <end position="51"/>
    </location>
</feature>
<feature type="compositionally biased region" description="Basic residues" evidence="1">
    <location>
        <begin position="188"/>
        <end position="201"/>
    </location>
</feature>
<evidence type="ECO:0000313" key="2">
    <source>
        <dbReference type="EMBL" id="TKA26652.1"/>
    </source>
</evidence>
<feature type="region of interest" description="Disordered" evidence="1">
    <location>
        <begin position="123"/>
        <end position="201"/>
    </location>
</feature>
<feature type="compositionally biased region" description="Basic residues" evidence="1">
    <location>
        <begin position="100"/>
        <end position="110"/>
    </location>
</feature>
<keyword evidence="3" id="KW-1185">Reference proteome</keyword>
<name>A0A4U0TX92_9PEZI</name>
<comment type="caution">
    <text evidence="2">The sequence shown here is derived from an EMBL/GenBank/DDBJ whole genome shotgun (WGS) entry which is preliminary data.</text>
</comment>
<evidence type="ECO:0000313" key="3">
    <source>
        <dbReference type="Proteomes" id="UP000308549"/>
    </source>
</evidence>